<dbReference type="PANTHER" id="PTHR11638">
    <property type="entry name" value="ATP-DEPENDENT CLP PROTEASE"/>
    <property type="match status" value="1"/>
</dbReference>
<dbReference type="InterPro" id="IPR001270">
    <property type="entry name" value="ClpA/B"/>
</dbReference>
<dbReference type="InterPro" id="IPR041546">
    <property type="entry name" value="ClpA/ClpB_AAA_lid"/>
</dbReference>
<reference evidence="12" key="1">
    <citation type="submission" date="2020-10" db="EMBL/GenBank/DDBJ databases">
        <authorList>
            <person name="Gilroy R."/>
        </authorList>
    </citation>
    <scope>NUCLEOTIDE SEQUENCE</scope>
    <source>
        <strain evidence="12">6276</strain>
    </source>
</reference>
<dbReference type="Gene3D" id="3.40.50.300">
    <property type="entry name" value="P-loop containing nucleotide triphosphate hydrolases"/>
    <property type="match status" value="3"/>
</dbReference>
<feature type="coiled-coil region" evidence="9">
    <location>
        <begin position="434"/>
        <end position="541"/>
    </location>
</feature>
<protein>
    <submittedName>
        <fullName evidence="12">AAA family ATPase</fullName>
    </submittedName>
</protein>
<dbReference type="SUPFAM" id="SSF81923">
    <property type="entry name" value="Double Clp-N motif"/>
    <property type="match status" value="1"/>
</dbReference>
<evidence type="ECO:0000256" key="1">
    <source>
        <dbReference type="ARBA" id="ARBA00008675"/>
    </source>
</evidence>
<dbReference type="InterPro" id="IPR019489">
    <property type="entry name" value="Clp_ATPase_C"/>
</dbReference>
<dbReference type="FunFam" id="3.40.50.300:FF:000025">
    <property type="entry name" value="ATP-dependent Clp protease subunit"/>
    <property type="match status" value="1"/>
</dbReference>
<keyword evidence="2 7" id="KW-0677">Repeat</keyword>
<keyword evidence="5 8" id="KW-0143">Chaperone</keyword>
<dbReference type="Gene3D" id="1.10.8.60">
    <property type="match status" value="1"/>
</dbReference>
<comment type="subunit">
    <text evidence="6">Homohexamer. The oligomerization is ATP-dependent.</text>
</comment>
<dbReference type="EMBL" id="DVIU01000283">
    <property type="protein sequence ID" value="HIS37706.1"/>
    <property type="molecule type" value="Genomic_DNA"/>
</dbReference>
<feature type="region of interest" description="Disordered" evidence="10">
    <location>
        <begin position="160"/>
        <end position="180"/>
    </location>
</feature>
<dbReference type="InterPro" id="IPR028299">
    <property type="entry name" value="ClpA/B_CS2"/>
</dbReference>
<dbReference type="FunFam" id="3.40.50.300:FF:000120">
    <property type="entry name" value="ATP-dependent chaperone ClpB"/>
    <property type="match status" value="1"/>
</dbReference>
<dbReference type="PROSITE" id="PS00870">
    <property type="entry name" value="CLPAB_1"/>
    <property type="match status" value="1"/>
</dbReference>
<organism evidence="12 13">
    <name type="scientific">Candidatus Scatousia excrementigallinarum</name>
    <dbReference type="NCBI Taxonomy" id="2840935"/>
    <lineage>
        <taxon>Bacteria</taxon>
        <taxon>Candidatus Scatousia</taxon>
    </lineage>
</organism>
<evidence type="ECO:0000256" key="9">
    <source>
        <dbReference type="SAM" id="Coils"/>
    </source>
</evidence>
<dbReference type="Gene3D" id="1.10.1780.10">
    <property type="entry name" value="Clp, N-terminal domain"/>
    <property type="match status" value="1"/>
</dbReference>
<dbReference type="GO" id="GO:0034605">
    <property type="term" value="P:cellular response to heat"/>
    <property type="evidence" value="ECO:0007669"/>
    <property type="project" value="TreeGrafter"/>
</dbReference>
<evidence type="ECO:0000256" key="5">
    <source>
        <dbReference type="ARBA" id="ARBA00023186"/>
    </source>
</evidence>
<dbReference type="PROSITE" id="PS51903">
    <property type="entry name" value="CLP_R"/>
    <property type="match status" value="1"/>
</dbReference>
<comment type="similarity">
    <text evidence="1 8">Belongs to the ClpA/ClpB family.</text>
</comment>
<comment type="caution">
    <text evidence="12">The sequence shown here is derived from an EMBL/GenBank/DDBJ whole genome shotgun (WGS) entry which is preliminary data.</text>
</comment>
<sequence length="881" mass="99741">MELSEHVQYIIHSAKTIVYARDYNAVEPEHIMLALFMDENDLPKIILEKIGLDNPRLIRDFSANIPKRNGHKPQRSQDPPLSKNTITLIETAEKEGLVYGDRVVSIEHLFLALFKTQCAVMDYVFKQYSINQKELYGRMKDVIDGMTTVDIVDGKVVEPASKPQTVGSQTDVKKDANKEENPLEKYTTDLTAVAAQSKLDPVIGRDDEIRRVIQILNRRSKNNPVIVGEPGVGKTAVIEGLAQRIIKGDVPESLKNDKILSLDLGALLAGASYRGEFEERLKSVLKAIEEKTDDLMLFIDEIHTIMGMGGSDGSVDAGNLLKPMLARGMIRVIGATTLDEYKKYIEKDKALERRFQPVIVDEPSVETTISILRGLKNKYEVFHGIKILDEAIVQAVKLSHRYIPDRFLPDKAIDLIDEAASSLRINIDTMPEDIDIFTREKFQLEIERNTLQEEKSKEADNKIVRINKKIDTLEQKINKLRDQWQQEKKVINSATTVKKNLEILKSQLEIAQKKGQVTTTLEEKYKQMLSMEQKLKELQSDKSKKHLIKEYLDGDDISNIVAKWTGIPTTRLVEDESKKLLQMENFIHERLIGQEEAVNKIANAIRLSRSGLRDNKRPIGSFLFLGPTGVGKTELGKTLAEFLFNDEDALVRIDMSEFMEKSAISRLTGATAGYVGYEEGGQLTEAVRRKPYSVVLFDEIEKAHPDIFNIMLQMFDDGRLTDGQGKLVDFKNTVLIMTSNLGSEILLDNKLSNQEKYDNVHALLRSKFKPEFINRIDEIITFSPLSLAELARIVEIQTSSLKKRVEEQGMELEITENAKVYLANEGYEPLYGARPLRRVIRQAVEIPLSMKILANEFVHGDKIVIDCVNDELVFNKAAISV</sequence>
<feature type="region of interest" description="Disordered" evidence="10">
    <location>
        <begin position="63"/>
        <end position="83"/>
    </location>
</feature>
<feature type="domain" description="Clp R" evidence="11">
    <location>
        <begin position="1"/>
        <end position="145"/>
    </location>
</feature>
<dbReference type="Proteomes" id="UP000823928">
    <property type="component" value="Unassembled WGS sequence"/>
</dbReference>
<evidence type="ECO:0000256" key="6">
    <source>
        <dbReference type="ARBA" id="ARBA00026057"/>
    </source>
</evidence>
<keyword evidence="4 8" id="KW-0067">ATP-binding</keyword>
<keyword evidence="3 8" id="KW-0547">Nucleotide-binding</keyword>
<reference evidence="12" key="2">
    <citation type="journal article" date="2021" name="PeerJ">
        <title>Extensive microbial diversity within the chicken gut microbiome revealed by metagenomics and culture.</title>
        <authorList>
            <person name="Gilroy R."/>
            <person name="Ravi A."/>
            <person name="Getino M."/>
            <person name="Pursley I."/>
            <person name="Horton D.L."/>
            <person name="Alikhan N.F."/>
            <person name="Baker D."/>
            <person name="Gharbi K."/>
            <person name="Hall N."/>
            <person name="Watson M."/>
            <person name="Adriaenssens E.M."/>
            <person name="Foster-Nyarko E."/>
            <person name="Jarju S."/>
            <person name="Secka A."/>
            <person name="Antonio M."/>
            <person name="Oren A."/>
            <person name="Chaudhuri R.R."/>
            <person name="La Ragione R."/>
            <person name="Hildebrand F."/>
            <person name="Pallen M.J."/>
        </authorList>
    </citation>
    <scope>NUCLEOTIDE SEQUENCE</scope>
    <source>
        <strain evidence="12">6276</strain>
    </source>
</reference>
<name>A0A9D1F1E3_9BACT</name>
<keyword evidence="9" id="KW-0175">Coiled coil</keyword>
<evidence type="ECO:0000256" key="4">
    <source>
        <dbReference type="ARBA" id="ARBA00022840"/>
    </source>
</evidence>
<dbReference type="InterPro" id="IPR027417">
    <property type="entry name" value="P-loop_NTPase"/>
</dbReference>
<evidence type="ECO:0000256" key="2">
    <source>
        <dbReference type="ARBA" id="ARBA00022737"/>
    </source>
</evidence>
<dbReference type="AlphaFoldDB" id="A0A9D1F1E3"/>
<dbReference type="Pfam" id="PF10431">
    <property type="entry name" value="ClpB_D2-small"/>
    <property type="match status" value="1"/>
</dbReference>
<evidence type="ECO:0000313" key="13">
    <source>
        <dbReference type="Proteomes" id="UP000823928"/>
    </source>
</evidence>
<gene>
    <name evidence="12" type="ORF">IAC10_13960</name>
</gene>
<dbReference type="Pfam" id="PF00004">
    <property type="entry name" value="AAA"/>
    <property type="match status" value="1"/>
</dbReference>
<dbReference type="Pfam" id="PF17871">
    <property type="entry name" value="AAA_lid_9"/>
    <property type="match status" value="1"/>
</dbReference>
<evidence type="ECO:0000256" key="3">
    <source>
        <dbReference type="ARBA" id="ARBA00022741"/>
    </source>
</evidence>
<feature type="compositionally biased region" description="Basic and acidic residues" evidence="10">
    <location>
        <begin position="171"/>
        <end position="180"/>
    </location>
</feature>
<proteinExistence type="inferred from homology"/>
<dbReference type="GO" id="GO:0005524">
    <property type="term" value="F:ATP binding"/>
    <property type="evidence" value="ECO:0007669"/>
    <property type="project" value="UniProtKB-KW"/>
</dbReference>
<dbReference type="FunFam" id="3.40.50.300:FF:000010">
    <property type="entry name" value="Chaperone clpB 1, putative"/>
    <property type="match status" value="1"/>
</dbReference>
<evidence type="ECO:0000313" key="12">
    <source>
        <dbReference type="EMBL" id="HIS37706.1"/>
    </source>
</evidence>
<dbReference type="InterPro" id="IPR050130">
    <property type="entry name" value="ClpA_ClpB"/>
</dbReference>
<evidence type="ECO:0000256" key="8">
    <source>
        <dbReference type="RuleBase" id="RU004432"/>
    </source>
</evidence>
<dbReference type="GO" id="GO:0016887">
    <property type="term" value="F:ATP hydrolysis activity"/>
    <property type="evidence" value="ECO:0007669"/>
    <property type="project" value="InterPro"/>
</dbReference>
<dbReference type="CDD" id="cd00009">
    <property type="entry name" value="AAA"/>
    <property type="match status" value="1"/>
</dbReference>
<evidence type="ECO:0000259" key="11">
    <source>
        <dbReference type="PROSITE" id="PS51903"/>
    </source>
</evidence>
<dbReference type="SUPFAM" id="SSF52540">
    <property type="entry name" value="P-loop containing nucleoside triphosphate hydrolases"/>
    <property type="match status" value="2"/>
</dbReference>
<dbReference type="InterPro" id="IPR003593">
    <property type="entry name" value="AAA+_ATPase"/>
</dbReference>
<dbReference type="SMART" id="SM01086">
    <property type="entry name" value="ClpB_D2-small"/>
    <property type="match status" value="1"/>
</dbReference>
<dbReference type="CDD" id="cd19499">
    <property type="entry name" value="RecA-like_ClpB_Hsp104-like"/>
    <property type="match status" value="1"/>
</dbReference>
<dbReference type="GO" id="GO:0005737">
    <property type="term" value="C:cytoplasm"/>
    <property type="evidence" value="ECO:0007669"/>
    <property type="project" value="TreeGrafter"/>
</dbReference>
<dbReference type="SMART" id="SM00382">
    <property type="entry name" value="AAA"/>
    <property type="match status" value="2"/>
</dbReference>
<evidence type="ECO:0000256" key="10">
    <source>
        <dbReference type="SAM" id="MobiDB-lite"/>
    </source>
</evidence>
<dbReference type="Pfam" id="PF02861">
    <property type="entry name" value="Clp_N"/>
    <property type="match status" value="1"/>
</dbReference>
<evidence type="ECO:0000256" key="7">
    <source>
        <dbReference type="PROSITE-ProRule" id="PRU01251"/>
    </source>
</evidence>
<dbReference type="InterPro" id="IPR018368">
    <property type="entry name" value="ClpA/B_CS1"/>
</dbReference>
<dbReference type="Pfam" id="PF07724">
    <property type="entry name" value="AAA_2"/>
    <property type="match status" value="1"/>
</dbReference>
<dbReference type="PANTHER" id="PTHR11638:SF18">
    <property type="entry name" value="HEAT SHOCK PROTEIN 104"/>
    <property type="match status" value="1"/>
</dbReference>
<dbReference type="InterPro" id="IPR004176">
    <property type="entry name" value="Clp_R_N"/>
</dbReference>
<dbReference type="InterPro" id="IPR036628">
    <property type="entry name" value="Clp_N_dom_sf"/>
</dbReference>
<dbReference type="PROSITE" id="PS00871">
    <property type="entry name" value="CLPAB_2"/>
    <property type="match status" value="1"/>
</dbReference>
<dbReference type="PRINTS" id="PR00300">
    <property type="entry name" value="CLPPROTEASEA"/>
</dbReference>
<accession>A0A9D1F1E3</accession>
<dbReference type="InterPro" id="IPR003959">
    <property type="entry name" value="ATPase_AAA_core"/>
</dbReference>